<dbReference type="KEGG" id="pri:PRIO_6381"/>
<proteinExistence type="predicted"/>
<dbReference type="AlphaFoldDB" id="A0A0E3WJG1"/>
<dbReference type="InterPro" id="IPR021637">
    <property type="entry name" value="DUF3243"/>
</dbReference>
<evidence type="ECO:0000313" key="2">
    <source>
        <dbReference type="Proteomes" id="UP000033163"/>
    </source>
</evidence>
<gene>
    <name evidence="1" type="ORF">PRIO_6381</name>
</gene>
<dbReference type="STRING" id="483937.AMQ84_21845"/>
<evidence type="ECO:0008006" key="3">
    <source>
        <dbReference type="Google" id="ProtNLM"/>
    </source>
</evidence>
<dbReference type="PATRIC" id="fig|1073571.4.peg.6819"/>
<dbReference type="Proteomes" id="UP000033163">
    <property type="component" value="Chromosome I"/>
</dbReference>
<dbReference type="Gene3D" id="1.10.760.20">
    <property type="entry name" value="Protein of unknown function DUF3243"/>
    <property type="match status" value="1"/>
</dbReference>
<dbReference type="EMBL" id="LN831776">
    <property type="protein sequence ID" value="CQR58728.1"/>
    <property type="molecule type" value="Genomic_DNA"/>
</dbReference>
<accession>A0A0E3WJG1</accession>
<protein>
    <recommendedName>
        <fullName evidence="3">DUF3243 domain-containing protein</fullName>
    </recommendedName>
</protein>
<name>A0A0E3WJG1_9BACL</name>
<dbReference type="InterPro" id="IPR038292">
    <property type="entry name" value="YmfJ/YflH_sf"/>
</dbReference>
<evidence type="ECO:0000313" key="1">
    <source>
        <dbReference type="EMBL" id="CQR58728.1"/>
    </source>
</evidence>
<dbReference type="RefSeq" id="WP_020426107.1">
    <property type="nucleotide sequence ID" value="NZ_AGBD01000078.1"/>
</dbReference>
<organism evidence="1 2">
    <name type="scientific">Paenibacillus riograndensis SBR5</name>
    <dbReference type="NCBI Taxonomy" id="1073571"/>
    <lineage>
        <taxon>Bacteria</taxon>
        <taxon>Bacillati</taxon>
        <taxon>Bacillota</taxon>
        <taxon>Bacilli</taxon>
        <taxon>Bacillales</taxon>
        <taxon>Paenibacillaceae</taxon>
        <taxon>Paenibacillus</taxon>
        <taxon>Paenibacillus sonchi group</taxon>
    </lineage>
</organism>
<reference evidence="2" key="1">
    <citation type="submission" date="2015-03" db="EMBL/GenBank/DDBJ databases">
        <authorList>
            <person name="Wibberg D."/>
        </authorList>
    </citation>
    <scope>NUCLEOTIDE SEQUENCE [LARGE SCALE GENOMIC DNA]</scope>
</reference>
<sequence>MSEHNHVVNKDGNVTMAKVSDALDRIEPEQKDVILKNFEDFRSYLRKRIQLAQKIGLGEEQLAAAAEKIADYLAAHEEPRNSEEKLLLELWKVGSKEERQRLAHMLVKLARN</sequence>
<dbReference type="HOGENOM" id="CLU_171794_0_0_9"/>
<dbReference type="Pfam" id="PF11588">
    <property type="entry name" value="DUF3243"/>
    <property type="match status" value="1"/>
</dbReference>